<evidence type="ECO:0000259" key="1">
    <source>
        <dbReference type="Pfam" id="PF01844"/>
    </source>
</evidence>
<proteinExistence type="predicted"/>
<dbReference type="InterPro" id="IPR002711">
    <property type="entry name" value="HNH"/>
</dbReference>
<dbReference type="RefSeq" id="WP_208850071.1">
    <property type="nucleotide sequence ID" value="NZ_JAGGDJ010000032.1"/>
</dbReference>
<comment type="caution">
    <text evidence="2">The sequence shown here is derived from an EMBL/GenBank/DDBJ whole genome shotgun (WGS) entry which is preliminary data.</text>
</comment>
<keyword evidence="2" id="KW-0255">Endonuclease</keyword>
<gene>
    <name evidence="2" type="ORF">I8J29_24585</name>
</gene>
<evidence type="ECO:0000313" key="2">
    <source>
        <dbReference type="EMBL" id="MBO7747367.1"/>
    </source>
</evidence>
<dbReference type="CDD" id="cd00085">
    <property type="entry name" value="HNHc"/>
    <property type="match status" value="1"/>
</dbReference>
<keyword evidence="2" id="KW-0540">Nuclease</keyword>
<dbReference type="EMBL" id="JAGGDJ010000032">
    <property type="protein sequence ID" value="MBO7747367.1"/>
    <property type="molecule type" value="Genomic_DNA"/>
</dbReference>
<dbReference type="GO" id="GO:0004519">
    <property type="term" value="F:endonuclease activity"/>
    <property type="evidence" value="ECO:0007669"/>
    <property type="project" value="UniProtKB-KW"/>
</dbReference>
<accession>A0ABS3WGE5</accession>
<protein>
    <submittedName>
        <fullName evidence="2">HNH endonuclease</fullName>
    </submittedName>
</protein>
<feature type="domain" description="HNH" evidence="1">
    <location>
        <begin position="11"/>
        <end position="63"/>
    </location>
</feature>
<organism evidence="2 3">
    <name type="scientific">Paenibacillus artemisiicola</name>
    <dbReference type="NCBI Taxonomy" id="1172618"/>
    <lineage>
        <taxon>Bacteria</taxon>
        <taxon>Bacillati</taxon>
        <taxon>Bacillota</taxon>
        <taxon>Bacilli</taxon>
        <taxon>Bacillales</taxon>
        <taxon>Paenibacillaceae</taxon>
        <taxon>Paenibacillus</taxon>
    </lineage>
</organism>
<evidence type="ECO:0000313" key="3">
    <source>
        <dbReference type="Proteomes" id="UP000670947"/>
    </source>
</evidence>
<keyword evidence="2" id="KW-0378">Hydrolase</keyword>
<dbReference type="Pfam" id="PF01844">
    <property type="entry name" value="HNH"/>
    <property type="match status" value="1"/>
</dbReference>
<dbReference type="InterPro" id="IPR003615">
    <property type="entry name" value="HNH_nuc"/>
</dbReference>
<keyword evidence="3" id="KW-1185">Reference proteome</keyword>
<reference evidence="2 3" key="1">
    <citation type="submission" date="2021-03" db="EMBL/GenBank/DDBJ databases">
        <title>Paenibacillus artemisicola MWE-103 whole genome sequence.</title>
        <authorList>
            <person name="Ham Y.J."/>
        </authorList>
    </citation>
    <scope>NUCLEOTIDE SEQUENCE [LARGE SCALE GENOMIC DNA]</scope>
    <source>
        <strain evidence="2 3">MWE-103</strain>
    </source>
</reference>
<dbReference type="Proteomes" id="UP000670947">
    <property type="component" value="Unassembled WGS sequence"/>
</dbReference>
<sequence>MALILERGSKCQRCGQAILRAVDIIGHHKIELTPENVHDYNISLNPDKVELICYDCHNKEHKRFGYQGNKEVFLVYGPPFAGMKEFVRQRLTRGDLVVDMDRLYEAVSGLPYYDKPDSLFGNVIGIHNLLIDNIRTRLGKWGTAWVVGGFADKFKRERLADEMGAELIYCEMSREQCMALLDADEDRWYRKAEWQGYIDKWFTQYSK</sequence>
<name>A0ABS3WGE5_9BACL</name>